<dbReference type="Gene3D" id="3.90.1200.10">
    <property type="match status" value="1"/>
</dbReference>
<organism evidence="2 3">
    <name type="scientific">Phyllotreta striolata</name>
    <name type="common">Striped flea beetle</name>
    <name type="synonym">Crioceris striolata</name>
    <dbReference type="NCBI Taxonomy" id="444603"/>
    <lineage>
        <taxon>Eukaryota</taxon>
        <taxon>Metazoa</taxon>
        <taxon>Ecdysozoa</taxon>
        <taxon>Arthropoda</taxon>
        <taxon>Hexapoda</taxon>
        <taxon>Insecta</taxon>
        <taxon>Pterygota</taxon>
        <taxon>Neoptera</taxon>
        <taxon>Endopterygota</taxon>
        <taxon>Coleoptera</taxon>
        <taxon>Polyphaga</taxon>
        <taxon>Cucujiformia</taxon>
        <taxon>Chrysomeloidea</taxon>
        <taxon>Chrysomelidae</taxon>
        <taxon>Galerucinae</taxon>
        <taxon>Alticini</taxon>
        <taxon>Phyllotreta</taxon>
    </lineage>
</organism>
<dbReference type="AlphaFoldDB" id="A0A9N9XJE3"/>
<accession>A0A9N9XJE3</accession>
<evidence type="ECO:0000313" key="3">
    <source>
        <dbReference type="Proteomes" id="UP001153712"/>
    </source>
</evidence>
<dbReference type="Proteomes" id="UP001153712">
    <property type="component" value="Chromosome 1"/>
</dbReference>
<dbReference type="OrthoDB" id="190089at2759"/>
<dbReference type="Pfam" id="PF02958">
    <property type="entry name" value="EcKL"/>
    <property type="match status" value="1"/>
</dbReference>
<evidence type="ECO:0000313" key="2">
    <source>
        <dbReference type="EMBL" id="CAG9853994.1"/>
    </source>
</evidence>
<dbReference type="InterPro" id="IPR004119">
    <property type="entry name" value="EcKL"/>
</dbReference>
<gene>
    <name evidence="2" type="ORF">PHYEVI_LOCUS461</name>
</gene>
<reference evidence="2" key="1">
    <citation type="submission" date="2022-01" db="EMBL/GenBank/DDBJ databases">
        <authorList>
            <person name="King R."/>
        </authorList>
    </citation>
    <scope>NUCLEOTIDE SEQUENCE</scope>
</reference>
<name>A0A9N9XJE3_PHYSR</name>
<dbReference type="PANTHER" id="PTHR11012:SF30">
    <property type="entry name" value="PROTEIN KINASE-LIKE DOMAIN-CONTAINING"/>
    <property type="match status" value="1"/>
</dbReference>
<dbReference type="SUPFAM" id="SSF56112">
    <property type="entry name" value="Protein kinase-like (PK-like)"/>
    <property type="match status" value="1"/>
</dbReference>
<dbReference type="InterPro" id="IPR011009">
    <property type="entry name" value="Kinase-like_dom_sf"/>
</dbReference>
<protein>
    <recommendedName>
        <fullName evidence="1">CHK kinase-like domain-containing protein</fullName>
    </recommendedName>
</protein>
<dbReference type="SMART" id="SM00587">
    <property type="entry name" value="CHK"/>
    <property type="match status" value="1"/>
</dbReference>
<evidence type="ECO:0000259" key="1">
    <source>
        <dbReference type="SMART" id="SM00587"/>
    </source>
</evidence>
<dbReference type="InterPro" id="IPR015897">
    <property type="entry name" value="CHK_kinase-like"/>
</dbReference>
<sequence>MSINSEDVRTWIGEIMKKKGVKKYRLDISDSAKGDGYSCDVCFVKVTVEEGKDAGEIYDVVVKAGKVSEKLRENCPIVEIYFREIVLYTKVLPMIEQLQKEYGIKNCFTHYAPVFYTSKEDRKEAILLQNMKVRGYMVHDRTVPHNLEEALLAFRTYAKWHGASMAFKIKKPELFHEVTNNMNDNFGDILFKSRLIESFPKFHQLGLNVLKKVGQQDMAKKIEEEASDFKKMCGSLTLSHDKEAEREAVILHGDCWNNNMMFKYKDMDISKPIDMVLLDFQMSRLASPILDLSYYLYSTADRNVLDKFDHLLEEYHKELENYLRQYDINVDDLLTLKRLRTSWRKYGRFGFAMSAFILRAALSKEDEVIDFSAEVADSTIQNLQINVIEKEEEYDRRILDVYTHFYKTCLL</sequence>
<dbReference type="PANTHER" id="PTHR11012">
    <property type="entry name" value="PROTEIN KINASE-LIKE DOMAIN-CONTAINING"/>
    <property type="match status" value="1"/>
</dbReference>
<proteinExistence type="predicted"/>
<keyword evidence="3" id="KW-1185">Reference proteome</keyword>
<feature type="domain" description="CHK kinase-like" evidence="1">
    <location>
        <begin position="126"/>
        <end position="325"/>
    </location>
</feature>
<dbReference type="EMBL" id="OU900094">
    <property type="protein sequence ID" value="CAG9853994.1"/>
    <property type="molecule type" value="Genomic_DNA"/>
</dbReference>